<dbReference type="InterPro" id="IPR010987">
    <property type="entry name" value="Glutathione-S-Trfase_C-like"/>
</dbReference>
<proteinExistence type="predicted"/>
<dbReference type="Pfam" id="PF13417">
    <property type="entry name" value="GST_N_3"/>
    <property type="match status" value="1"/>
</dbReference>
<name>A0AAE3KHJ7_9GAMM</name>
<feature type="domain" description="GST N-terminal" evidence="1">
    <location>
        <begin position="5"/>
        <end position="86"/>
    </location>
</feature>
<dbReference type="InterPro" id="IPR040079">
    <property type="entry name" value="Glutathione_S-Trfase"/>
</dbReference>
<dbReference type="Pfam" id="PF13410">
    <property type="entry name" value="GST_C_2"/>
    <property type="match status" value="1"/>
</dbReference>
<gene>
    <name evidence="3" type="ORF">J2T57_003578</name>
</gene>
<dbReference type="PANTHER" id="PTHR44051:SF8">
    <property type="entry name" value="GLUTATHIONE S-TRANSFERASE GSTA"/>
    <property type="match status" value="1"/>
</dbReference>
<comment type="caution">
    <text evidence="3">The sequence shown here is derived from an EMBL/GenBank/DDBJ whole genome shotgun (WGS) entry which is preliminary data.</text>
</comment>
<dbReference type="SUPFAM" id="SSF47616">
    <property type="entry name" value="GST C-terminal domain-like"/>
    <property type="match status" value="1"/>
</dbReference>
<dbReference type="RefSeq" id="WP_253482494.1">
    <property type="nucleotide sequence ID" value="NZ_JALJXV010000009.1"/>
</dbReference>
<dbReference type="GO" id="GO:0004364">
    <property type="term" value="F:glutathione transferase activity"/>
    <property type="evidence" value="ECO:0007669"/>
    <property type="project" value="UniProtKB-EC"/>
</dbReference>
<dbReference type="CDD" id="cd03057">
    <property type="entry name" value="GST_N_Beta"/>
    <property type="match status" value="1"/>
</dbReference>
<dbReference type="PROSITE" id="PS50405">
    <property type="entry name" value="GST_CTER"/>
    <property type="match status" value="1"/>
</dbReference>
<dbReference type="InterPro" id="IPR004045">
    <property type="entry name" value="Glutathione_S-Trfase_N"/>
</dbReference>
<dbReference type="EC" id="2.5.1.18" evidence="3"/>
<dbReference type="InterPro" id="IPR036249">
    <property type="entry name" value="Thioredoxin-like_sf"/>
</dbReference>
<dbReference type="SFLD" id="SFLDG01150">
    <property type="entry name" value="Main.1:_Beta-like"/>
    <property type="match status" value="1"/>
</dbReference>
<dbReference type="PANTHER" id="PTHR44051">
    <property type="entry name" value="GLUTATHIONE S-TRANSFERASE-RELATED"/>
    <property type="match status" value="1"/>
</dbReference>
<dbReference type="Gene3D" id="3.40.30.10">
    <property type="entry name" value="Glutaredoxin"/>
    <property type="match status" value="1"/>
</dbReference>
<dbReference type="Gene3D" id="1.20.1050.10">
    <property type="match status" value="1"/>
</dbReference>
<sequence length="246" mass="27101">MTEQAPSLRLYHSPDSASVVVKLALEASGTAYDCVVVDRAAGEQRGDTFRALNPQGLVPVLIDDGDVLYETGAILLQLVDTHGAPGPRPGAAKRAQFYKWLFFLSNTVHADLRVAFYTHRYTVNPDCVEAVRAALCERLRQHFTLLDSALADSSGDWLMGREQTVADFYLAACARWAALYPLDAPVCGKEPARLKHVRVWLKRLEQVQEVKRVFASDGVSGDVFTKPDYPPGIERLLRSAGPGKEC</sequence>
<keyword evidence="4" id="KW-1185">Reference proteome</keyword>
<dbReference type="AlphaFoldDB" id="A0AAE3KHJ7"/>
<accession>A0AAE3KHJ7</accession>
<evidence type="ECO:0000259" key="1">
    <source>
        <dbReference type="PROSITE" id="PS50404"/>
    </source>
</evidence>
<dbReference type="SFLD" id="SFLDS00019">
    <property type="entry name" value="Glutathione_Transferase_(cytos"/>
    <property type="match status" value="1"/>
</dbReference>
<dbReference type="PROSITE" id="PS50404">
    <property type="entry name" value="GST_NTER"/>
    <property type="match status" value="1"/>
</dbReference>
<evidence type="ECO:0000259" key="2">
    <source>
        <dbReference type="PROSITE" id="PS50405"/>
    </source>
</evidence>
<reference evidence="3" key="1">
    <citation type="submission" date="2022-03" db="EMBL/GenBank/DDBJ databases">
        <title>Genomic Encyclopedia of Type Strains, Phase III (KMG-III): the genomes of soil and plant-associated and newly described type strains.</title>
        <authorList>
            <person name="Whitman W."/>
        </authorList>
    </citation>
    <scope>NUCLEOTIDE SEQUENCE</scope>
    <source>
        <strain evidence="3">ANL 6-2</strain>
    </source>
</reference>
<organism evidence="3 4">
    <name type="scientific">Natronocella acetinitrilica</name>
    <dbReference type="NCBI Taxonomy" id="414046"/>
    <lineage>
        <taxon>Bacteria</taxon>
        <taxon>Pseudomonadati</taxon>
        <taxon>Pseudomonadota</taxon>
        <taxon>Gammaproteobacteria</taxon>
        <taxon>Chromatiales</taxon>
        <taxon>Ectothiorhodospiraceae</taxon>
        <taxon>Natronocella</taxon>
    </lineage>
</organism>
<dbReference type="SUPFAM" id="SSF52833">
    <property type="entry name" value="Thioredoxin-like"/>
    <property type="match status" value="1"/>
</dbReference>
<protein>
    <submittedName>
        <fullName evidence="3">Glutathione S-transferase</fullName>
        <ecNumber evidence="3">2.5.1.18</ecNumber>
    </submittedName>
</protein>
<evidence type="ECO:0000313" key="4">
    <source>
        <dbReference type="Proteomes" id="UP001205843"/>
    </source>
</evidence>
<feature type="domain" description="GST C-terminal" evidence="2">
    <location>
        <begin position="90"/>
        <end position="231"/>
    </location>
</feature>
<dbReference type="Proteomes" id="UP001205843">
    <property type="component" value="Unassembled WGS sequence"/>
</dbReference>
<dbReference type="InterPro" id="IPR036282">
    <property type="entry name" value="Glutathione-S-Trfase_C_sf"/>
</dbReference>
<dbReference type="SFLD" id="SFLDG00358">
    <property type="entry name" value="Main_(cytGST)"/>
    <property type="match status" value="1"/>
</dbReference>
<dbReference type="CDD" id="cd03188">
    <property type="entry name" value="GST_C_Beta"/>
    <property type="match status" value="1"/>
</dbReference>
<dbReference type="EMBL" id="JALJXV010000009">
    <property type="protein sequence ID" value="MCP1676417.1"/>
    <property type="molecule type" value="Genomic_DNA"/>
</dbReference>
<keyword evidence="3" id="KW-0808">Transferase</keyword>
<evidence type="ECO:0000313" key="3">
    <source>
        <dbReference type="EMBL" id="MCP1676417.1"/>
    </source>
</evidence>